<dbReference type="STRING" id="743788.S8E4N5"/>
<reference evidence="7 8" key="1">
    <citation type="journal article" date="2012" name="Science">
        <title>The Paleozoic origin of enzymatic lignin decomposition reconstructed from 31 fungal genomes.</title>
        <authorList>
            <person name="Floudas D."/>
            <person name="Binder M."/>
            <person name="Riley R."/>
            <person name="Barry K."/>
            <person name="Blanchette R.A."/>
            <person name="Henrissat B."/>
            <person name="Martinez A.T."/>
            <person name="Otillar R."/>
            <person name="Spatafora J.W."/>
            <person name="Yadav J.S."/>
            <person name="Aerts A."/>
            <person name="Benoit I."/>
            <person name="Boyd A."/>
            <person name="Carlson A."/>
            <person name="Copeland A."/>
            <person name="Coutinho P.M."/>
            <person name="de Vries R.P."/>
            <person name="Ferreira P."/>
            <person name="Findley K."/>
            <person name="Foster B."/>
            <person name="Gaskell J."/>
            <person name="Glotzer D."/>
            <person name="Gorecki P."/>
            <person name="Heitman J."/>
            <person name="Hesse C."/>
            <person name="Hori C."/>
            <person name="Igarashi K."/>
            <person name="Jurgens J.A."/>
            <person name="Kallen N."/>
            <person name="Kersten P."/>
            <person name="Kohler A."/>
            <person name="Kuees U."/>
            <person name="Kumar T.K.A."/>
            <person name="Kuo A."/>
            <person name="LaButti K."/>
            <person name="Larrondo L.F."/>
            <person name="Lindquist E."/>
            <person name="Ling A."/>
            <person name="Lombard V."/>
            <person name="Lucas S."/>
            <person name="Lundell T."/>
            <person name="Martin R."/>
            <person name="McLaughlin D.J."/>
            <person name="Morgenstern I."/>
            <person name="Morin E."/>
            <person name="Murat C."/>
            <person name="Nagy L.G."/>
            <person name="Nolan M."/>
            <person name="Ohm R.A."/>
            <person name="Patyshakuliyeva A."/>
            <person name="Rokas A."/>
            <person name="Ruiz-Duenas F.J."/>
            <person name="Sabat G."/>
            <person name="Salamov A."/>
            <person name="Samejima M."/>
            <person name="Schmutz J."/>
            <person name="Slot J.C."/>
            <person name="St John F."/>
            <person name="Stenlid J."/>
            <person name="Sun H."/>
            <person name="Sun S."/>
            <person name="Syed K."/>
            <person name="Tsang A."/>
            <person name="Wiebenga A."/>
            <person name="Young D."/>
            <person name="Pisabarro A."/>
            <person name="Eastwood D.C."/>
            <person name="Martin F."/>
            <person name="Cullen D."/>
            <person name="Grigoriev I.V."/>
            <person name="Hibbett D.S."/>
        </authorList>
    </citation>
    <scope>NUCLEOTIDE SEQUENCE</scope>
    <source>
        <strain evidence="8">FP-58527</strain>
    </source>
</reference>
<keyword evidence="8" id="KW-1185">Reference proteome</keyword>
<dbReference type="GO" id="GO:0006979">
    <property type="term" value="P:response to oxidative stress"/>
    <property type="evidence" value="ECO:0007669"/>
    <property type="project" value="InterPro"/>
</dbReference>
<dbReference type="PANTHER" id="PTHR11903:SF37">
    <property type="entry name" value="PSI-PRODUCING OXYGENASE A"/>
    <property type="match status" value="1"/>
</dbReference>
<name>S8E4N5_FOMSC</name>
<evidence type="ECO:0000256" key="3">
    <source>
        <dbReference type="ARBA" id="ARBA00022964"/>
    </source>
</evidence>
<dbReference type="SUPFAM" id="SSF48113">
    <property type="entry name" value="Heme-dependent peroxidases"/>
    <property type="match status" value="1"/>
</dbReference>
<dbReference type="GO" id="GO:0020037">
    <property type="term" value="F:heme binding"/>
    <property type="evidence" value="ECO:0007669"/>
    <property type="project" value="InterPro"/>
</dbReference>
<dbReference type="GO" id="GO:0046872">
    <property type="term" value="F:metal ion binding"/>
    <property type="evidence" value="ECO:0007669"/>
    <property type="project" value="UniProtKB-KW"/>
</dbReference>
<dbReference type="HOGENOM" id="CLU_002329_2_1_1"/>
<dbReference type="AlphaFoldDB" id="S8E4N5"/>
<dbReference type="GO" id="GO:0004601">
    <property type="term" value="F:peroxidase activity"/>
    <property type="evidence" value="ECO:0007669"/>
    <property type="project" value="InterPro"/>
</dbReference>
<dbReference type="InterPro" id="IPR037120">
    <property type="entry name" value="Haem_peroxidase_sf_animal"/>
</dbReference>
<dbReference type="PROSITE" id="PS50292">
    <property type="entry name" value="PEROXIDASE_3"/>
    <property type="match status" value="1"/>
</dbReference>
<keyword evidence="3" id="KW-0223">Dioxygenase</keyword>
<dbReference type="Proteomes" id="UP000015241">
    <property type="component" value="Unassembled WGS sequence"/>
</dbReference>
<evidence type="ECO:0000256" key="6">
    <source>
        <dbReference type="PIRSR" id="PIRSR619791-2"/>
    </source>
</evidence>
<dbReference type="CDD" id="cd09817">
    <property type="entry name" value="linoleate_diol_synthase_like"/>
    <property type="match status" value="1"/>
</dbReference>
<dbReference type="InterPro" id="IPR019791">
    <property type="entry name" value="Haem_peroxidase_animal"/>
</dbReference>
<evidence type="ECO:0000256" key="1">
    <source>
        <dbReference type="ARBA" id="ARBA00022617"/>
    </source>
</evidence>
<dbReference type="OrthoDB" id="823504at2759"/>
<gene>
    <name evidence="7" type="ORF">FOMPIDRAFT_1051546</name>
</gene>
<evidence type="ECO:0000313" key="8">
    <source>
        <dbReference type="Proteomes" id="UP000015241"/>
    </source>
</evidence>
<dbReference type="InterPro" id="IPR034812">
    <property type="entry name" value="Ppo-like_N"/>
</dbReference>
<keyword evidence="5 6" id="KW-0408">Iron</keyword>
<keyword evidence="1 6" id="KW-0349">Heme</keyword>
<organism evidence="7 8">
    <name type="scientific">Fomitopsis schrenkii</name>
    <name type="common">Brown rot fungus</name>
    <dbReference type="NCBI Taxonomy" id="2126942"/>
    <lineage>
        <taxon>Eukaryota</taxon>
        <taxon>Fungi</taxon>
        <taxon>Dikarya</taxon>
        <taxon>Basidiomycota</taxon>
        <taxon>Agaricomycotina</taxon>
        <taxon>Agaricomycetes</taxon>
        <taxon>Polyporales</taxon>
        <taxon>Fomitopsis</taxon>
    </lineage>
</organism>
<dbReference type="InParanoid" id="S8E4N5"/>
<sequence>MSQTQQGTPMLELLKLPLSVLPALPRIVRDLPAYLNFLSGTVNGTGYDDRKYLLEKVLVLISQAEEDSTFSHILEMLFIRILYRDLPHPAIGYLGIPKGVPLPVPTEVLNNPIPYTFRAADGSNNNVHMPTLGMAGLPYVRNVTTSNTFLHHGTYPSAETVFDELLKRDGFVEHPGGLSSFFFSFANIVIHDLWNTNHSDWMKNDASSYIDLSPLYGSTEADVNSVRRHDGTGRLWEDVFADRRLLFMTPSTCALLVLFCRNHNYVATRIYTENENGTYADPATLDEEKRAVQDAELFHRARLVNSIFFAQIVLGDYVGSIIGLTRDGLSWRLDLPKSIRDLSHAWTGRGEGNVISVEFNLMYRWHPAISMEDTTWMEHFFNGLFHGKPSQELTIEDYKQAVRELTLATPRDVRERTFHHLKRGPDGRFADEDLAQLLFDATESPAAAFKARGTPEALRIIEVMGITQARKWRVCTLNEFRAYFGLRKYNDFDEWNPDPKIHTTAKRLYGHIDNLELYVGLQAEEAKPAMPGAGLCPGYTISRAILADAVALTRGDRFLTVDFTPANLTSWGYQDCQYEKDDGSMGGIIGRMLGRTLPGYYPADSAYKHFPFMVPKTMKGYMRKQPNGNVDKYSWERPKGPLHEMKKAAMSLSAVKAKASAQVKMNGNENGTSGQYGKLGL</sequence>
<dbReference type="Pfam" id="PF03098">
    <property type="entry name" value="An_peroxidase"/>
    <property type="match status" value="2"/>
</dbReference>
<evidence type="ECO:0000256" key="2">
    <source>
        <dbReference type="ARBA" id="ARBA00022723"/>
    </source>
</evidence>
<accession>S8E4N5</accession>
<dbReference type="GO" id="GO:0051213">
    <property type="term" value="F:dioxygenase activity"/>
    <property type="evidence" value="ECO:0007669"/>
    <property type="project" value="UniProtKB-KW"/>
</dbReference>
<dbReference type="eggNOG" id="KOG2408">
    <property type="taxonomic scope" value="Eukaryota"/>
</dbReference>
<dbReference type="GO" id="GO:0006631">
    <property type="term" value="P:fatty acid metabolic process"/>
    <property type="evidence" value="ECO:0007669"/>
    <property type="project" value="UniProtKB-ARBA"/>
</dbReference>
<dbReference type="PANTHER" id="PTHR11903">
    <property type="entry name" value="PROSTAGLANDIN G/H SYNTHASE"/>
    <property type="match status" value="1"/>
</dbReference>
<keyword evidence="4" id="KW-0560">Oxidoreductase</keyword>
<dbReference type="InterPro" id="IPR050783">
    <property type="entry name" value="Oxylipin_biosynth_metab"/>
</dbReference>
<evidence type="ECO:0000256" key="5">
    <source>
        <dbReference type="ARBA" id="ARBA00023004"/>
    </source>
</evidence>
<proteinExistence type="predicted"/>
<evidence type="ECO:0008006" key="9">
    <source>
        <dbReference type="Google" id="ProtNLM"/>
    </source>
</evidence>
<feature type="binding site" description="axial binding residue" evidence="6">
    <location>
        <position position="366"/>
    </location>
    <ligand>
        <name>heme b</name>
        <dbReference type="ChEBI" id="CHEBI:60344"/>
    </ligand>
    <ligandPart>
        <name>Fe</name>
        <dbReference type="ChEBI" id="CHEBI:18248"/>
    </ligandPart>
</feature>
<dbReference type="PRINTS" id="PR00457">
    <property type="entry name" value="ANPEROXIDASE"/>
</dbReference>
<keyword evidence="2 6" id="KW-0479">Metal-binding</keyword>
<evidence type="ECO:0000313" key="7">
    <source>
        <dbReference type="EMBL" id="EPS98318.1"/>
    </source>
</evidence>
<dbReference type="InterPro" id="IPR010255">
    <property type="entry name" value="Haem_peroxidase_sf"/>
</dbReference>
<dbReference type="EMBL" id="KE504166">
    <property type="protein sequence ID" value="EPS98318.1"/>
    <property type="molecule type" value="Genomic_DNA"/>
</dbReference>
<evidence type="ECO:0000256" key="4">
    <source>
        <dbReference type="ARBA" id="ARBA00023002"/>
    </source>
</evidence>
<protein>
    <recommendedName>
        <fullName evidence="9">Heme peroxidase</fullName>
    </recommendedName>
</protein>
<dbReference type="Gene3D" id="1.10.640.10">
    <property type="entry name" value="Haem peroxidase domain superfamily, animal type"/>
    <property type="match status" value="1"/>
</dbReference>